<gene>
    <name evidence="6" type="ORF">NDI76_00285</name>
</gene>
<evidence type="ECO:0000256" key="4">
    <source>
        <dbReference type="ARBA" id="ARBA00023002"/>
    </source>
</evidence>
<evidence type="ECO:0000313" key="6">
    <source>
        <dbReference type="EMBL" id="MDS0297177.1"/>
    </source>
</evidence>
<evidence type="ECO:0000259" key="5">
    <source>
        <dbReference type="Pfam" id="PF01266"/>
    </source>
</evidence>
<evidence type="ECO:0000256" key="1">
    <source>
        <dbReference type="ARBA" id="ARBA00001974"/>
    </source>
</evidence>
<evidence type="ECO:0000313" key="7">
    <source>
        <dbReference type="Proteomes" id="UP001257060"/>
    </source>
</evidence>
<dbReference type="Gene3D" id="3.30.9.10">
    <property type="entry name" value="D-Amino Acid Oxidase, subunit A, domain 2"/>
    <property type="match status" value="1"/>
</dbReference>
<evidence type="ECO:0000256" key="3">
    <source>
        <dbReference type="ARBA" id="ARBA00022630"/>
    </source>
</evidence>
<dbReference type="Proteomes" id="UP001257060">
    <property type="component" value="Unassembled WGS sequence"/>
</dbReference>
<dbReference type="PANTHER" id="PTHR13847">
    <property type="entry name" value="SARCOSINE DEHYDROGENASE-RELATED"/>
    <property type="match status" value="1"/>
</dbReference>
<keyword evidence="4" id="KW-0560">Oxidoreductase</keyword>
<evidence type="ECO:0000256" key="2">
    <source>
        <dbReference type="ARBA" id="ARBA00009410"/>
    </source>
</evidence>
<keyword evidence="3" id="KW-0285">Flavoprotein</keyword>
<protein>
    <submittedName>
        <fullName evidence="6">FAD-binding oxidoreductase</fullName>
    </submittedName>
</protein>
<comment type="cofactor">
    <cofactor evidence="1">
        <name>FAD</name>
        <dbReference type="ChEBI" id="CHEBI:57692"/>
    </cofactor>
</comment>
<comment type="similarity">
    <text evidence="2">Belongs to the DadA oxidoreductase family.</text>
</comment>
<proteinExistence type="inferred from homology"/>
<dbReference type="RefSeq" id="WP_310921956.1">
    <property type="nucleotide sequence ID" value="NZ_JAMQOP010000001.1"/>
</dbReference>
<dbReference type="SUPFAM" id="SSF54373">
    <property type="entry name" value="FAD-linked reductases, C-terminal domain"/>
    <property type="match status" value="1"/>
</dbReference>
<keyword evidence="7" id="KW-1185">Reference proteome</keyword>
<dbReference type="SUPFAM" id="SSF51971">
    <property type="entry name" value="Nucleotide-binding domain"/>
    <property type="match status" value="1"/>
</dbReference>
<name>A0ABU2G8M9_9EURY</name>
<dbReference type="EMBL" id="JAMQOP010000001">
    <property type="protein sequence ID" value="MDS0297177.1"/>
    <property type="molecule type" value="Genomic_DNA"/>
</dbReference>
<feature type="domain" description="FAD dependent oxidoreductase" evidence="5">
    <location>
        <begin position="7"/>
        <end position="370"/>
    </location>
</feature>
<dbReference type="InterPro" id="IPR036188">
    <property type="entry name" value="FAD/NAD-bd_sf"/>
</dbReference>
<dbReference type="PANTHER" id="PTHR13847:SF286">
    <property type="entry name" value="D-AMINO ACID DEHYDROGENASE"/>
    <property type="match status" value="1"/>
</dbReference>
<organism evidence="6 7">
    <name type="scientific">Halogeometricum salsisoli</name>
    <dbReference type="NCBI Taxonomy" id="2950536"/>
    <lineage>
        <taxon>Archaea</taxon>
        <taxon>Methanobacteriati</taxon>
        <taxon>Methanobacteriota</taxon>
        <taxon>Stenosarchaea group</taxon>
        <taxon>Halobacteria</taxon>
        <taxon>Halobacteriales</taxon>
        <taxon>Haloferacaceae</taxon>
        <taxon>Halogeometricum</taxon>
    </lineage>
</organism>
<accession>A0ABU2G8M9</accession>
<reference evidence="6 7" key="1">
    <citation type="submission" date="2022-06" db="EMBL/GenBank/DDBJ databases">
        <title>Halogeometricum sp. a new haloarchaeum isolate from saline soil.</title>
        <authorList>
            <person name="Strakova D."/>
            <person name="Galisteo C."/>
            <person name="Sanchez-Porro C."/>
            <person name="Ventosa A."/>
        </authorList>
    </citation>
    <scope>NUCLEOTIDE SEQUENCE [LARGE SCALE GENOMIC DNA]</scope>
    <source>
        <strain evidence="6 7">S1BR25-6</strain>
    </source>
</reference>
<comment type="caution">
    <text evidence="6">The sequence shown here is derived from an EMBL/GenBank/DDBJ whole genome shotgun (WGS) entry which is preliminary data.</text>
</comment>
<dbReference type="Gene3D" id="3.50.50.60">
    <property type="entry name" value="FAD/NAD(P)-binding domain"/>
    <property type="match status" value="1"/>
</dbReference>
<sequence length="392" mass="41623">MTDRYEAVVVGGGIAGSSVAYHLAREGVETLLADRRDEGRATDAGAGILSPATTSRDNEPWVEFAVEAVGYYDELVAALEREQDGPHGYAERGVLSVAVNDDEVEAFERTMELIDGRRERFGIPEPGSLRELDADEARARFPPLADVERALYYEDAARVDGRTFESALRRAGESHGLTEREASVSELVLTGGDGDDDDGAGSRGVDGVVLDSGERIDAENVVLAGGAWSESFGSQLGVEIPVEPQRGQIVHLDVDADTDGWPIVSPFRGHYMVSWDDGRVAAGATREAGSGFVPRTTVEGLREVFDEVLRVAPGLADASLRASRVGLRPLTPDGLPVLGAVPDVAGAYLCTGHGPTGLQLGPYSGKVVADIVRGETPESFGADLGRFAVDRF</sequence>
<dbReference type="InterPro" id="IPR006076">
    <property type="entry name" value="FAD-dep_OxRdtase"/>
</dbReference>
<dbReference type="Pfam" id="PF01266">
    <property type="entry name" value="DAO"/>
    <property type="match status" value="1"/>
</dbReference>